<evidence type="ECO:0000313" key="2">
    <source>
        <dbReference type="EMBL" id="CAG7875386.1"/>
    </source>
</evidence>
<dbReference type="Gramene" id="A05p19070.2_BraZ1">
    <property type="protein sequence ID" value="A05p19070.2_BraZ1.CDS.1"/>
    <property type="gene ID" value="A05g19070.2_BraZ1"/>
</dbReference>
<name>A0A3P5YVQ4_BRACM</name>
<dbReference type="Proteomes" id="UP000694005">
    <property type="component" value="Chromosome A05"/>
</dbReference>
<feature type="chain" id="PRO_5039801563" evidence="1">
    <location>
        <begin position="26"/>
        <end position="75"/>
    </location>
</feature>
<accession>A0A3P5YVQ4</accession>
<evidence type="ECO:0000313" key="3">
    <source>
        <dbReference type="EMBL" id="VDC71019.1"/>
    </source>
</evidence>
<proteinExistence type="predicted"/>
<dbReference type="AlphaFoldDB" id="A0A3P5YVQ4"/>
<reference evidence="3" key="1">
    <citation type="submission" date="2018-11" db="EMBL/GenBank/DDBJ databases">
        <authorList>
            <consortium name="Genoscope - CEA"/>
            <person name="William W."/>
        </authorList>
    </citation>
    <scope>NUCLEOTIDE SEQUENCE</scope>
</reference>
<organism evidence="3">
    <name type="scientific">Brassica campestris</name>
    <name type="common">Field mustard</name>
    <dbReference type="NCBI Taxonomy" id="3711"/>
    <lineage>
        <taxon>Eukaryota</taxon>
        <taxon>Viridiplantae</taxon>
        <taxon>Streptophyta</taxon>
        <taxon>Embryophyta</taxon>
        <taxon>Tracheophyta</taxon>
        <taxon>Spermatophyta</taxon>
        <taxon>Magnoliopsida</taxon>
        <taxon>eudicotyledons</taxon>
        <taxon>Gunneridae</taxon>
        <taxon>Pentapetalae</taxon>
        <taxon>rosids</taxon>
        <taxon>malvids</taxon>
        <taxon>Brassicales</taxon>
        <taxon>Brassicaceae</taxon>
        <taxon>Brassiceae</taxon>
        <taxon>Brassica</taxon>
    </lineage>
</organism>
<dbReference type="EMBL" id="LR031570">
    <property type="protein sequence ID" value="VDC71019.1"/>
    <property type="molecule type" value="Genomic_DNA"/>
</dbReference>
<feature type="signal peptide" evidence="1">
    <location>
        <begin position="1"/>
        <end position="25"/>
    </location>
</feature>
<sequence length="75" mass="8378">MRISGYVIVVLSVTVFYSVDRSVHARPVVLILSNDDLNSGGDDPGVGDSFNFEEFCESEPKSEEELDPGSWRHKF</sequence>
<gene>
    <name evidence="3" type="ORF">BRAA05T20733Z</name>
    <name evidence="2" type="ORF">BRAPAZ1V2_A05P19070.2</name>
</gene>
<keyword evidence="1" id="KW-0732">Signal</keyword>
<dbReference type="EMBL" id="LS974621">
    <property type="protein sequence ID" value="CAG7875386.1"/>
    <property type="molecule type" value="Genomic_DNA"/>
</dbReference>
<evidence type="ECO:0000256" key="1">
    <source>
        <dbReference type="SAM" id="SignalP"/>
    </source>
</evidence>
<protein>
    <submittedName>
        <fullName evidence="2">Uncharacterized protein</fullName>
    </submittedName>
</protein>